<gene>
    <name evidence="1" type="ORF">UFOPK3402_00975</name>
</gene>
<organism evidence="1">
    <name type="scientific">freshwater metagenome</name>
    <dbReference type="NCBI Taxonomy" id="449393"/>
    <lineage>
        <taxon>unclassified sequences</taxon>
        <taxon>metagenomes</taxon>
        <taxon>ecological metagenomes</taxon>
    </lineage>
</organism>
<reference evidence="1" key="1">
    <citation type="submission" date="2020-05" db="EMBL/GenBank/DDBJ databases">
        <authorList>
            <person name="Chiriac C."/>
            <person name="Salcher M."/>
            <person name="Ghai R."/>
            <person name="Kavagutti S V."/>
        </authorList>
    </citation>
    <scope>NUCLEOTIDE SEQUENCE</scope>
</reference>
<name>A0A6J7E4S7_9ZZZZ</name>
<protein>
    <submittedName>
        <fullName evidence="1">Unannotated protein</fullName>
    </submittedName>
</protein>
<dbReference type="EMBL" id="CAFBLS010000108">
    <property type="protein sequence ID" value="CAB4876285.1"/>
    <property type="molecule type" value="Genomic_DNA"/>
</dbReference>
<accession>A0A6J7E4S7</accession>
<proteinExistence type="predicted"/>
<dbReference type="AlphaFoldDB" id="A0A6J7E4S7"/>
<evidence type="ECO:0000313" key="1">
    <source>
        <dbReference type="EMBL" id="CAB4876285.1"/>
    </source>
</evidence>
<sequence>MSDSPVLEDLPFDELRHRAFHLAEKRVDVGFFTGLFSHMPGMVAIEGEGGDLGAIGGTFIETVKAVREMFGENELDPTTESLLRARFATYIRDHEK</sequence>